<evidence type="ECO:0000313" key="2">
    <source>
        <dbReference type="Proteomes" id="UP000319859"/>
    </source>
</evidence>
<reference evidence="1 2" key="1">
    <citation type="submission" date="2019-06" db="EMBL/GenBank/DDBJ databases">
        <title>Genomic Encyclopedia of Type Strains, Phase IV (KMG-V): Genome sequencing to study the core and pangenomes of soil and plant-associated prokaryotes.</title>
        <authorList>
            <person name="Whitman W."/>
        </authorList>
    </citation>
    <scope>NUCLEOTIDE SEQUENCE [LARGE SCALE GENOMIC DNA]</scope>
    <source>
        <strain evidence="1 2">BR 11880</strain>
    </source>
</reference>
<name>A0A560EMB2_9PROT</name>
<organism evidence="1 2">
    <name type="scientific">Nitrospirillum amazonense</name>
    <dbReference type="NCBI Taxonomy" id="28077"/>
    <lineage>
        <taxon>Bacteria</taxon>
        <taxon>Pseudomonadati</taxon>
        <taxon>Pseudomonadota</taxon>
        <taxon>Alphaproteobacteria</taxon>
        <taxon>Rhodospirillales</taxon>
        <taxon>Azospirillaceae</taxon>
        <taxon>Nitrospirillum</taxon>
    </lineage>
</organism>
<comment type="caution">
    <text evidence="1">The sequence shown here is derived from an EMBL/GenBank/DDBJ whole genome shotgun (WGS) entry which is preliminary data.</text>
</comment>
<dbReference type="Proteomes" id="UP000319859">
    <property type="component" value="Unassembled WGS sequence"/>
</dbReference>
<proteinExistence type="predicted"/>
<dbReference type="AlphaFoldDB" id="A0A560EMB2"/>
<evidence type="ECO:0000313" key="1">
    <source>
        <dbReference type="EMBL" id="TWB10477.1"/>
    </source>
</evidence>
<dbReference type="EMBL" id="VITN01000034">
    <property type="protein sequence ID" value="TWB10477.1"/>
    <property type="molecule type" value="Genomic_DNA"/>
</dbReference>
<sequence length="37" mass="4030">MATVGAFEAKTRLAALLDKGLLINYRFNLVGVFGEMV</sequence>
<gene>
    <name evidence="1" type="ORF">FBZ89_1341</name>
</gene>
<protein>
    <submittedName>
        <fullName evidence="1">Uncharacterized protein</fullName>
    </submittedName>
</protein>
<accession>A0A560EMB2</accession>